<dbReference type="Proteomes" id="UP000887540">
    <property type="component" value="Unplaced"/>
</dbReference>
<evidence type="ECO:0000256" key="2">
    <source>
        <dbReference type="ARBA" id="ARBA00011748"/>
    </source>
</evidence>
<name>A0A914E5J3_9BILA</name>
<feature type="region of interest" description="Disordered" evidence="5">
    <location>
        <begin position="1"/>
        <end position="46"/>
    </location>
</feature>
<feature type="compositionally biased region" description="Basic and acidic residues" evidence="5">
    <location>
        <begin position="344"/>
        <end position="353"/>
    </location>
</feature>
<evidence type="ECO:0000256" key="4">
    <source>
        <dbReference type="ARBA" id="ARBA00023157"/>
    </source>
</evidence>
<organism evidence="6 7">
    <name type="scientific">Acrobeloides nanus</name>
    <dbReference type="NCBI Taxonomy" id="290746"/>
    <lineage>
        <taxon>Eukaryota</taxon>
        <taxon>Metazoa</taxon>
        <taxon>Ecdysozoa</taxon>
        <taxon>Nematoda</taxon>
        <taxon>Chromadorea</taxon>
        <taxon>Rhabditida</taxon>
        <taxon>Tylenchina</taxon>
        <taxon>Cephalobomorpha</taxon>
        <taxon>Cephaloboidea</taxon>
        <taxon>Cephalobidae</taxon>
        <taxon>Acrobeloides</taxon>
    </lineage>
</organism>
<keyword evidence="6" id="KW-1185">Reference proteome</keyword>
<sequence>MGPAEKIKKSSSSNNPGLSFPRLKGSIKNVELKARPPPNAKSGKSLDDDLLHEAIEAVISNSLYQQDDKQRLYTAIRATVKGELPLTQAAAQYAIPFSTVHPYVKKLRIDLGLAEADQYGRRSRTQKVKKNSKLNLITTPKKSTKGERGKRSLPPGYVPFKQISIPDVWRQFPDKMEEAVWAAVSNCHYDDEEKRHRLCSAVMEVMSGTKTIKASSCANEVPFTTLQTYFHRSRARMEQLMTGEGMEVYSERSENDTPTMVKIETRLDSIIKDGTENLVVSVPLMEDNITLSLSGPPSSSQSSNCSSKKPKRKEISSIVSRLISQAEEARGIKNEPSTSNIFPKQEEPVETKPELPLSLLTGSKRRKPQMVQKVSEHESPLPSTSKPTPYSITGILEKKDVSSTMFSSINALI</sequence>
<dbReference type="GO" id="GO:0005615">
    <property type="term" value="C:extracellular space"/>
    <property type="evidence" value="ECO:0007669"/>
    <property type="project" value="TreeGrafter"/>
</dbReference>
<evidence type="ECO:0000256" key="5">
    <source>
        <dbReference type="SAM" id="MobiDB-lite"/>
    </source>
</evidence>
<evidence type="ECO:0000256" key="3">
    <source>
        <dbReference type="ARBA" id="ARBA00022702"/>
    </source>
</evidence>
<proteinExistence type="inferred from homology"/>
<accession>A0A914E5J3</accession>
<comment type="similarity">
    <text evidence="1">Belongs to the stanniocalcin family.</text>
</comment>
<dbReference type="GO" id="GO:0006874">
    <property type="term" value="P:intracellular calcium ion homeostasis"/>
    <property type="evidence" value="ECO:0007669"/>
    <property type="project" value="TreeGrafter"/>
</dbReference>
<feature type="compositionally biased region" description="Polar residues" evidence="5">
    <location>
        <begin position="381"/>
        <end position="391"/>
    </location>
</feature>
<feature type="region of interest" description="Disordered" evidence="5">
    <location>
        <begin position="291"/>
        <end position="315"/>
    </location>
</feature>
<feature type="region of interest" description="Disordered" evidence="5">
    <location>
        <begin position="327"/>
        <end position="391"/>
    </location>
</feature>
<dbReference type="AlphaFoldDB" id="A0A914E5J3"/>
<feature type="compositionally biased region" description="Low complexity" evidence="5">
    <location>
        <begin position="292"/>
        <end position="307"/>
    </location>
</feature>
<reference evidence="7" key="1">
    <citation type="submission" date="2022-11" db="UniProtKB">
        <authorList>
            <consortium name="WormBaseParasite"/>
        </authorList>
    </citation>
    <scope>IDENTIFICATION</scope>
</reference>
<keyword evidence="4" id="KW-1015">Disulfide bond</keyword>
<dbReference type="GO" id="GO:0005179">
    <property type="term" value="F:hormone activity"/>
    <property type="evidence" value="ECO:0007669"/>
    <property type="project" value="UniProtKB-KW"/>
</dbReference>
<evidence type="ECO:0000313" key="6">
    <source>
        <dbReference type="Proteomes" id="UP000887540"/>
    </source>
</evidence>
<dbReference type="InterPro" id="IPR004978">
    <property type="entry name" value="Stanniocalcin"/>
</dbReference>
<comment type="subunit">
    <text evidence="2">Homodimer; disulfide-linked.</text>
</comment>
<dbReference type="WBParaSite" id="ACRNAN_scaffold5835.g10981.t1">
    <property type="protein sequence ID" value="ACRNAN_scaffold5835.g10981.t1"/>
    <property type="gene ID" value="ACRNAN_scaffold5835.g10981"/>
</dbReference>
<keyword evidence="3" id="KW-0372">Hormone</keyword>
<evidence type="ECO:0000256" key="1">
    <source>
        <dbReference type="ARBA" id="ARBA00008693"/>
    </source>
</evidence>
<dbReference type="PANTHER" id="PTHR11245:SF6">
    <property type="entry name" value="DUF19 DOMAIN-CONTAINING PROTEIN"/>
    <property type="match status" value="1"/>
</dbReference>
<dbReference type="PANTHER" id="PTHR11245">
    <property type="entry name" value="STANNIOCALCIN"/>
    <property type="match status" value="1"/>
</dbReference>
<protein>
    <submittedName>
        <fullName evidence="7">HTH psq-type domain-containing protein</fullName>
    </submittedName>
</protein>
<evidence type="ECO:0000313" key="7">
    <source>
        <dbReference type="WBParaSite" id="ACRNAN_scaffold5835.g10981.t1"/>
    </source>
</evidence>